<accession>A0A2U1APP8</accession>
<dbReference type="RefSeq" id="WP_116544984.1">
    <property type="nucleotide sequence ID" value="NZ_QEKI01000017.1"/>
</dbReference>
<proteinExistence type="predicted"/>
<protein>
    <submittedName>
        <fullName evidence="1">Uncharacterized protein</fullName>
    </submittedName>
</protein>
<dbReference type="OrthoDB" id="853359at2"/>
<sequence>MYLPEFIPLSLEGKLAAILEQGIFLIIRTQGEHYVALYDMSSFFCEVWHDTATDKVLLAVGFEGTRRLEPYLQLIELQEL</sequence>
<comment type="caution">
    <text evidence="1">The sequence shown here is derived from an EMBL/GenBank/DDBJ whole genome shotgun (WGS) entry which is preliminary data.</text>
</comment>
<gene>
    <name evidence="1" type="ORF">C8E01_11776</name>
</gene>
<organism evidence="1 2">
    <name type="scientific">Pontibacter virosus</name>
    <dbReference type="NCBI Taxonomy" id="1765052"/>
    <lineage>
        <taxon>Bacteria</taxon>
        <taxon>Pseudomonadati</taxon>
        <taxon>Bacteroidota</taxon>
        <taxon>Cytophagia</taxon>
        <taxon>Cytophagales</taxon>
        <taxon>Hymenobacteraceae</taxon>
        <taxon>Pontibacter</taxon>
    </lineage>
</organism>
<name>A0A2U1APP8_9BACT</name>
<evidence type="ECO:0000313" key="1">
    <source>
        <dbReference type="EMBL" id="PVY38376.1"/>
    </source>
</evidence>
<dbReference type="EMBL" id="QEKI01000017">
    <property type="protein sequence ID" value="PVY38376.1"/>
    <property type="molecule type" value="Genomic_DNA"/>
</dbReference>
<dbReference type="Proteomes" id="UP000245466">
    <property type="component" value="Unassembled WGS sequence"/>
</dbReference>
<reference evidence="1 2" key="1">
    <citation type="submission" date="2018-04" db="EMBL/GenBank/DDBJ databases">
        <title>Genomic Encyclopedia of Type Strains, Phase IV (KMG-IV): sequencing the most valuable type-strain genomes for metagenomic binning, comparative biology and taxonomic classification.</title>
        <authorList>
            <person name="Goeker M."/>
        </authorList>
    </citation>
    <scope>NUCLEOTIDE SEQUENCE [LARGE SCALE GENOMIC DNA]</scope>
    <source>
        <strain evidence="1 2">DSM 100231</strain>
    </source>
</reference>
<dbReference type="AlphaFoldDB" id="A0A2U1APP8"/>
<keyword evidence="2" id="KW-1185">Reference proteome</keyword>
<evidence type="ECO:0000313" key="2">
    <source>
        <dbReference type="Proteomes" id="UP000245466"/>
    </source>
</evidence>